<organism evidence="1 2">
    <name type="scientific">Entomophthora muscae</name>
    <dbReference type="NCBI Taxonomy" id="34485"/>
    <lineage>
        <taxon>Eukaryota</taxon>
        <taxon>Fungi</taxon>
        <taxon>Fungi incertae sedis</taxon>
        <taxon>Zoopagomycota</taxon>
        <taxon>Entomophthoromycotina</taxon>
        <taxon>Entomophthoromycetes</taxon>
        <taxon>Entomophthorales</taxon>
        <taxon>Entomophthoraceae</taxon>
        <taxon>Entomophthora</taxon>
    </lineage>
</organism>
<name>A0ACC2UMU1_9FUNG</name>
<proteinExistence type="predicted"/>
<protein>
    <submittedName>
        <fullName evidence="1">Uncharacterized protein</fullName>
    </submittedName>
</protein>
<sequence>MTVQGGPCLKTLPAGSGTESEWDKGYFTEKTRIPARTSVTITILLINDSKPLVTFFVFPEIRTTSPEPPPLPLALHPNLIRKFYNTPIQTPGPRPVNLLRPPNSP</sequence>
<dbReference type="Proteomes" id="UP001165960">
    <property type="component" value="Unassembled WGS sequence"/>
</dbReference>
<evidence type="ECO:0000313" key="1">
    <source>
        <dbReference type="EMBL" id="KAJ9088420.1"/>
    </source>
</evidence>
<reference evidence="1" key="1">
    <citation type="submission" date="2022-04" db="EMBL/GenBank/DDBJ databases">
        <title>Genome of the entomopathogenic fungus Entomophthora muscae.</title>
        <authorList>
            <person name="Elya C."/>
            <person name="Lovett B.R."/>
            <person name="Lee E."/>
            <person name="Macias A.M."/>
            <person name="Hajek A.E."/>
            <person name="De Bivort B.L."/>
            <person name="Kasson M.T."/>
            <person name="De Fine Licht H.H."/>
            <person name="Stajich J.E."/>
        </authorList>
    </citation>
    <scope>NUCLEOTIDE SEQUENCE</scope>
    <source>
        <strain evidence="1">Berkeley</strain>
    </source>
</reference>
<comment type="caution">
    <text evidence="1">The sequence shown here is derived from an EMBL/GenBank/DDBJ whole genome shotgun (WGS) entry which is preliminary data.</text>
</comment>
<dbReference type="EMBL" id="QTSX02000121">
    <property type="protein sequence ID" value="KAJ9088420.1"/>
    <property type="molecule type" value="Genomic_DNA"/>
</dbReference>
<evidence type="ECO:0000313" key="2">
    <source>
        <dbReference type="Proteomes" id="UP001165960"/>
    </source>
</evidence>
<accession>A0ACC2UMU1</accession>
<gene>
    <name evidence="1" type="ORF">DSO57_1023337</name>
</gene>
<keyword evidence="2" id="KW-1185">Reference proteome</keyword>